<sequence length="267" mass="31585">MNKNMKLKKYKKLFERPVLYKYGYEVNNTTYYFGVYKRGVKTSGAVVISDKDEKLEDIEEALMNLVRLNLSLDNLNNTLNETYYRKFEDVRSNISCIDQLLTQSDMDVTKAIRYKRAKEGFLNIIQGQDEIVKIGKEFLSFKSERDKYNQYLKGDQDILFSFQTQLILIQVEIMIGIQDRSDDFKFVSEDIKRNYKTEINKQQLQYFETASKNKPGKEDTERITEGANVYENTINETKQHMKEYYDQVVKTTTNQIRNQLRYPKGLS</sequence>
<accession>A0A285P2I5</accession>
<gene>
    <name evidence="2" type="ORF">SAMN05421503_2614</name>
</gene>
<organism evidence="2 3">
    <name type="scientific">Terribacillus aidingensis</name>
    <dbReference type="NCBI Taxonomy" id="586416"/>
    <lineage>
        <taxon>Bacteria</taxon>
        <taxon>Bacillati</taxon>
        <taxon>Bacillota</taxon>
        <taxon>Bacilli</taxon>
        <taxon>Bacillales</taxon>
        <taxon>Bacillaceae</taxon>
        <taxon>Terribacillus</taxon>
    </lineage>
</organism>
<evidence type="ECO:0000256" key="1">
    <source>
        <dbReference type="SAM" id="Coils"/>
    </source>
</evidence>
<protein>
    <submittedName>
        <fullName evidence="2">Uncharacterized protein</fullName>
    </submittedName>
</protein>
<keyword evidence="1" id="KW-0175">Coiled coil</keyword>
<evidence type="ECO:0000313" key="3">
    <source>
        <dbReference type="Proteomes" id="UP000219356"/>
    </source>
</evidence>
<feature type="coiled-coil region" evidence="1">
    <location>
        <begin position="48"/>
        <end position="78"/>
    </location>
</feature>
<keyword evidence="3" id="KW-1185">Reference proteome</keyword>
<dbReference type="EMBL" id="OBEK01000004">
    <property type="protein sequence ID" value="SNZ15363.1"/>
    <property type="molecule type" value="Genomic_DNA"/>
</dbReference>
<evidence type="ECO:0000313" key="2">
    <source>
        <dbReference type="EMBL" id="SNZ15363.1"/>
    </source>
</evidence>
<proteinExistence type="predicted"/>
<dbReference type="AlphaFoldDB" id="A0A285P2I5"/>
<reference evidence="3" key="1">
    <citation type="submission" date="2017-09" db="EMBL/GenBank/DDBJ databases">
        <authorList>
            <person name="Varghese N."/>
            <person name="Submissions S."/>
        </authorList>
    </citation>
    <scope>NUCLEOTIDE SEQUENCE [LARGE SCALE GENOMIC DNA]</scope>
    <source>
        <strain evidence="3">CGMCC 1.8913</strain>
    </source>
</reference>
<name>A0A285P2I5_9BACI</name>
<dbReference type="Proteomes" id="UP000219356">
    <property type="component" value="Unassembled WGS sequence"/>
</dbReference>